<evidence type="ECO:0000313" key="1">
    <source>
        <dbReference type="EMBL" id="CAD8073962.1"/>
    </source>
</evidence>
<dbReference type="EMBL" id="CAJJDN010000031">
    <property type="protein sequence ID" value="CAD8073962.1"/>
    <property type="molecule type" value="Genomic_DNA"/>
</dbReference>
<dbReference type="Proteomes" id="UP000692954">
    <property type="component" value="Unassembled WGS sequence"/>
</dbReference>
<accession>A0A8S1M597</accession>
<evidence type="ECO:0000313" key="2">
    <source>
        <dbReference type="Proteomes" id="UP000692954"/>
    </source>
</evidence>
<sequence length="388" mass="45877">MGNTNLCCVEQIDHPIDKRLFQFQKKLHKLNNQLISQVQYQHIIIFHKNIVAQLIANCNAPRLLSIVEKDPETKLEFYARIKQEIDLNESNFFNLLIANYFLHFNEIFAEEEVIDIIQQFDTITQILKIVILSGFQQDLKLYFGNDLDKLPEQELLVQRVLQHYLLGKTSPIKNKFNQMLNLYYQQIQYNELNQSNVPEKGTVLEQNDFEINQALLPVQGGDIINISNDSFLESSGYSIKQQQQQQSIIQIYNLIENAEKQFKYLPYATTFDILSQMIKTTKPWKKFLLISKFDNLITKTLLTNRDQNQIKNMQDILFAEDSRSDIYLYIFHQYGQQFKVDFKEHLLNALKLMWEFDGLLGSDIKYIYCPCFLRFTNVLEMYLKNMNI</sequence>
<dbReference type="OrthoDB" id="295534at2759"/>
<reference evidence="1" key="1">
    <citation type="submission" date="2021-01" db="EMBL/GenBank/DDBJ databases">
        <authorList>
            <consortium name="Genoscope - CEA"/>
            <person name="William W."/>
        </authorList>
    </citation>
    <scope>NUCLEOTIDE SEQUENCE</scope>
</reference>
<protein>
    <submittedName>
        <fullName evidence="1">Uncharacterized protein</fullName>
    </submittedName>
</protein>
<name>A0A8S1M597_9CILI</name>
<keyword evidence="2" id="KW-1185">Reference proteome</keyword>
<organism evidence="1 2">
    <name type="scientific">Paramecium sonneborni</name>
    <dbReference type="NCBI Taxonomy" id="65129"/>
    <lineage>
        <taxon>Eukaryota</taxon>
        <taxon>Sar</taxon>
        <taxon>Alveolata</taxon>
        <taxon>Ciliophora</taxon>
        <taxon>Intramacronucleata</taxon>
        <taxon>Oligohymenophorea</taxon>
        <taxon>Peniculida</taxon>
        <taxon>Parameciidae</taxon>
        <taxon>Paramecium</taxon>
    </lineage>
</organism>
<gene>
    <name evidence="1" type="ORF">PSON_ATCC_30995.1.T0310246</name>
</gene>
<dbReference type="AlphaFoldDB" id="A0A8S1M597"/>
<comment type="caution">
    <text evidence="1">The sequence shown here is derived from an EMBL/GenBank/DDBJ whole genome shotgun (WGS) entry which is preliminary data.</text>
</comment>
<proteinExistence type="predicted"/>